<accession>A0ABS1CD60</accession>
<dbReference type="Pfam" id="PF13181">
    <property type="entry name" value="TPR_8"/>
    <property type="match status" value="1"/>
</dbReference>
<keyword evidence="1" id="KW-0802">TPR repeat</keyword>
<dbReference type="Pfam" id="PF08242">
    <property type="entry name" value="Methyltransf_12"/>
    <property type="match status" value="1"/>
</dbReference>
<dbReference type="EMBL" id="NRRV01000005">
    <property type="protein sequence ID" value="MBK1629843.1"/>
    <property type="molecule type" value="Genomic_DNA"/>
</dbReference>
<feature type="repeat" description="TPR" evidence="1">
    <location>
        <begin position="150"/>
        <end position="183"/>
    </location>
</feature>
<dbReference type="Gene3D" id="1.25.40.10">
    <property type="entry name" value="Tetratricopeptide repeat domain"/>
    <property type="match status" value="3"/>
</dbReference>
<dbReference type="Pfam" id="PF13432">
    <property type="entry name" value="TPR_16"/>
    <property type="match status" value="1"/>
</dbReference>
<feature type="repeat" description="TPR" evidence="1">
    <location>
        <begin position="116"/>
        <end position="149"/>
    </location>
</feature>
<dbReference type="PROSITE" id="PS50005">
    <property type="entry name" value="TPR"/>
    <property type="match status" value="4"/>
</dbReference>
<evidence type="ECO:0000259" key="2">
    <source>
        <dbReference type="Pfam" id="PF08242"/>
    </source>
</evidence>
<dbReference type="PANTHER" id="PTHR12558:SF13">
    <property type="entry name" value="CELL DIVISION CYCLE PROTEIN 27 HOMOLOG"/>
    <property type="match status" value="1"/>
</dbReference>
<dbReference type="InterPro" id="IPR029063">
    <property type="entry name" value="SAM-dependent_MTases_sf"/>
</dbReference>
<dbReference type="Pfam" id="PF13424">
    <property type="entry name" value="TPR_12"/>
    <property type="match status" value="1"/>
</dbReference>
<dbReference type="Proteomes" id="UP000748752">
    <property type="component" value="Unassembled WGS sequence"/>
</dbReference>
<dbReference type="SUPFAM" id="SSF48452">
    <property type="entry name" value="TPR-like"/>
    <property type="match status" value="2"/>
</dbReference>
<dbReference type="SMART" id="SM00028">
    <property type="entry name" value="TPR"/>
    <property type="match status" value="7"/>
</dbReference>
<feature type="domain" description="Methyltransferase type 12" evidence="2">
    <location>
        <begin position="388"/>
        <end position="478"/>
    </location>
</feature>
<dbReference type="PANTHER" id="PTHR12558">
    <property type="entry name" value="CELL DIVISION CYCLE 16,23,27"/>
    <property type="match status" value="1"/>
</dbReference>
<protein>
    <recommendedName>
        <fullName evidence="2">Methyltransferase type 12 domain-containing protein</fullName>
    </recommendedName>
</protein>
<dbReference type="Gene3D" id="3.40.50.150">
    <property type="entry name" value="Vaccinia Virus protein VP39"/>
    <property type="match status" value="1"/>
</dbReference>
<sequence>MARRIGSGAASRGPDKALSEAAGLHQAGKLEQAEKAYRRILRRRPNDARALYCLGIAVHQRRRPKEAVRHFRAALKGDAGNPDIHRHLGLALKDLGQPVAAEQAYRDALAMAPNNAHILANLATVLKAQGRHDEALSALEQAADLAPDSPAVLSACGHALREAGRLDEAEDLHRRALTQRPDHAPSLSGLSAALWRKGRDDEAAQAAREAIAQAPQLAQPHLMLGNALRRLKRPEEALAAFRAAAEVSPADPTPRIGLIEAGQDAGALETALQEGRRALALEPDAETVHTVHGQTLYALRAAGYAEQARQEAAAWLRDHPASATAQHLAPALLDAPPPQRASAPYVRATFDAFAESFDERLDTLGYHGPQIVTQGLRSARPHGAETLLDIGCGTGLVGPAVRGLVQRLEGLDLSPAMLARAAERNVYDALHEADAEAYLSAEEPRWDVVIAADVLIYLGDIQPLAAAVAGALRADGLFIATSEEADAGTWELQPSGRYRHSRRYLADVLAGVGLVVEQLDRVVLRHEGDRPVEALALVARQRQLQGRYT</sequence>
<proteinExistence type="predicted"/>
<dbReference type="RefSeq" id="WP_200234168.1">
    <property type="nucleotide sequence ID" value="NZ_NRRV01000005.1"/>
</dbReference>
<comment type="caution">
    <text evidence="3">The sequence shown here is derived from an EMBL/GenBank/DDBJ whole genome shotgun (WGS) entry which is preliminary data.</text>
</comment>
<reference evidence="3 4" key="1">
    <citation type="journal article" date="2020" name="Microorganisms">
        <title>Osmotic Adaptation and Compatible Solute Biosynthesis of Phototrophic Bacteria as Revealed from Genome Analyses.</title>
        <authorList>
            <person name="Imhoff J.F."/>
            <person name="Rahn T."/>
            <person name="Kunzel S."/>
            <person name="Keller A."/>
            <person name="Neulinger S.C."/>
        </authorList>
    </citation>
    <scope>NUCLEOTIDE SEQUENCE [LARGE SCALE GENOMIC DNA]</scope>
    <source>
        <strain evidence="3 4">DSM 6210</strain>
    </source>
</reference>
<feature type="repeat" description="TPR" evidence="1">
    <location>
        <begin position="218"/>
        <end position="251"/>
    </location>
</feature>
<dbReference type="InterPro" id="IPR019734">
    <property type="entry name" value="TPR_rpt"/>
</dbReference>
<evidence type="ECO:0000313" key="4">
    <source>
        <dbReference type="Proteomes" id="UP000748752"/>
    </source>
</evidence>
<dbReference type="CDD" id="cd02440">
    <property type="entry name" value="AdoMet_MTases"/>
    <property type="match status" value="1"/>
</dbReference>
<name>A0ABS1CD60_9GAMM</name>
<keyword evidence="4" id="KW-1185">Reference proteome</keyword>
<evidence type="ECO:0000313" key="3">
    <source>
        <dbReference type="EMBL" id="MBK1629843.1"/>
    </source>
</evidence>
<gene>
    <name evidence="3" type="ORF">CKO31_03615</name>
</gene>
<evidence type="ECO:0000256" key="1">
    <source>
        <dbReference type="PROSITE-ProRule" id="PRU00339"/>
    </source>
</evidence>
<dbReference type="InterPro" id="IPR013217">
    <property type="entry name" value="Methyltransf_12"/>
</dbReference>
<dbReference type="InterPro" id="IPR011990">
    <property type="entry name" value="TPR-like_helical_dom_sf"/>
</dbReference>
<dbReference type="Pfam" id="PF13428">
    <property type="entry name" value="TPR_14"/>
    <property type="match status" value="1"/>
</dbReference>
<organism evidence="3 4">
    <name type="scientific">Thiohalocapsa halophila</name>
    <dbReference type="NCBI Taxonomy" id="69359"/>
    <lineage>
        <taxon>Bacteria</taxon>
        <taxon>Pseudomonadati</taxon>
        <taxon>Pseudomonadota</taxon>
        <taxon>Gammaproteobacteria</taxon>
        <taxon>Chromatiales</taxon>
        <taxon>Chromatiaceae</taxon>
        <taxon>Thiohalocapsa</taxon>
    </lineage>
</organism>
<feature type="repeat" description="TPR" evidence="1">
    <location>
        <begin position="82"/>
        <end position="115"/>
    </location>
</feature>
<dbReference type="SUPFAM" id="SSF53335">
    <property type="entry name" value="S-adenosyl-L-methionine-dependent methyltransferases"/>
    <property type="match status" value="1"/>
</dbReference>